<keyword evidence="1" id="KW-0547">Nucleotide-binding</keyword>
<comment type="similarity">
    <text evidence="1">Belongs to the AAA ATPase family.</text>
</comment>
<dbReference type="PANTHER" id="PTHR23076:SF97">
    <property type="entry name" value="ATP-DEPENDENT ZINC METALLOPROTEASE YME1L1"/>
    <property type="match status" value="1"/>
</dbReference>
<dbReference type="OrthoDB" id="9809379at2"/>
<dbReference type="InterPro" id="IPR027417">
    <property type="entry name" value="P-loop_NTPase"/>
</dbReference>
<dbReference type="InterPro" id="IPR037219">
    <property type="entry name" value="Peptidase_M41-like"/>
</dbReference>
<organism evidence="3 4">
    <name type="scientific">Devosia ginsengisoli</name>
    <dbReference type="NCBI Taxonomy" id="400770"/>
    <lineage>
        <taxon>Bacteria</taxon>
        <taxon>Pseudomonadati</taxon>
        <taxon>Pseudomonadota</taxon>
        <taxon>Alphaproteobacteria</taxon>
        <taxon>Hyphomicrobiales</taxon>
        <taxon>Devosiaceae</taxon>
        <taxon>Devosia</taxon>
    </lineage>
</organism>
<dbReference type="InterPro" id="IPR003959">
    <property type="entry name" value="ATPase_AAA_core"/>
</dbReference>
<evidence type="ECO:0000256" key="1">
    <source>
        <dbReference type="RuleBase" id="RU003651"/>
    </source>
</evidence>
<dbReference type="GO" id="GO:0005886">
    <property type="term" value="C:plasma membrane"/>
    <property type="evidence" value="ECO:0007669"/>
    <property type="project" value="TreeGrafter"/>
</dbReference>
<dbReference type="InterPro" id="IPR003960">
    <property type="entry name" value="ATPase_AAA_CS"/>
</dbReference>
<dbReference type="SUPFAM" id="SSF140990">
    <property type="entry name" value="FtsH protease domain-like"/>
    <property type="match status" value="1"/>
</dbReference>
<protein>
    <submittedName>
        <fullName evidence="3">AAA family ATPase</fullName>
    </submittedName>
</protein>
<dbReference type="InterPro" id="IPR003593">
    <property type="entry name" value="AAA+_ATPase"/>
</dbReference>
<dbReference type="EMBL" id="CP042304">
    <property type="protein sequence ID" value="QDZ11604.1"/>
    <property type="molecule type" value="Genomic_DNA"/>
</dbReference>
<dbReference type="Gene3D" id="3.40.50.300">
    <property type="entry name" value="P-loop containing nucleotide triphosphate hydrolases"/>
    <property type="match status" value="1"/>
</dbReference>
<proteinExistence type="inferred from homology"/>
<dbReference type="GO" id="GO:0030163">
    <property type="term" value="P:protein catabolic process"/>
    <property type="evidence" value="ECO:0007669"/>
    <property type="project" value="TreeGrafter"/>
</dbReference>
<evidence type="ECO:0000313" key="4">
    <source>
        <dbReference type="Proteomes" id="UP000315364"/>
    </source>
</evidence>
<dbReference type="RefSeq" id="WP_146290422.1">
    <property type="nucleotide sequence ID" value="NZ_CP042304.1"/>
</dbReference>
<dbReference type="PANTHER" id="PTHR23076">
    <property type="entry name" value="METALLOPROTEASE M41 FTSH"/>
    <property type="match status" value="1"/>
</dbReference>
<dbReference type="GO" id="GO:0016887">
    <property type="term" value="F:ATP hydrolysis activity"/>
    <property type="evidence" value="ECO:0007669"/>
    <property type="project" value="InterPro"/>
</dbReference>
<name>A0A5B8LVH3_9HYPH</name>
<dbReference type="InterPro" id="IPR000642">
    <property type="entry name" value="Peptidase_M41"/>
</dbReference>
<dbReference type="Gene3D" id="1.20.58.760">
    <property type="entry name" value="Peptidase M41"/>
    <property type="match status" value="1"/>
</dbReference>
<dbReference type="PROSITE" id="PS00674">
    <property type="entry name" value="AAA"/>
    <property type="match status" value="1"/>
</dbReference>
<dbReference type="GO" id="GO:0004222">
    <property type="term" value="F:metalloendopeptidase activity"/>
    <property type="evidence" value="ECO:0007669"/>
    <property type="project" value="InterPro"/>
</dbReference>
<dbReference type="AlphaFoldDB" id="A0A5B8LVH3"/>
<dbReference type="Pfam" id="PF01434">
    <property type="entry name" value="Peptidase_M41"/>
    <property type="match status" value="1"/>
</dbReference>
<keyword evidence="1" id="KW-0067">ATP-binding</keyword>
<dbReference type="Pfam" id="PF00004">
    <property type="entry name" value="AAA"/>
    <property type="match status" value="1"/>
</dbReference>
<dbReference type="SUPFAM" id="SSF52540">
    <property type="entry name" value="P-loop containing nucleoside triphosphate hydrolases"/>
    <property type="match status" value="1"/>
</dbReference>
<keyword evidence="4" id="KW-1185">Reference proteome</keyword>
<gene>
    <name evidence="3" type="ORF">FPZ08_13055</name>
</gene>
<dbReference type="KEGG" id="dea:FPZ08_13055"/>
<dbReference type="GO" id="GO:0005524">
    <property type="term" value="F:ATP binding"/>
    <property type="evidence" value="ECO:0007669"/>
    <property type="project" value="UniProtKB-KW"/>
</dbReference>
<dbReference type="GO" id="GO:0006508">
    <property type="term" value="P:proteolysis"/>
    <property type="evidence" value="ECO:0007669"/>
    <property type="project" value="InterPro"/>
</dbReference>
<feature type="domain" description="AAA+ ATPase" evidence="2">
    <location>
        <begin position="219"/>
        <end position="360"/>
    </location>
</feature>
<dbReference type="Proteomes" id="UP000315364">
    <property type="component" value="Chromosome"/>
</dbReference>
<dbReference type="SMART" id="SM00382">
    <property type="entry name" value="AAA"/>
    <property type="match status" value="1"/>
</dbReference>
<accession>A0A5B8LVH3</accession>
<dbReference type="Gene3D" id="1.10.8.60">
    <property type="match status" value="1"/>
</dbReference>
<evidence type="ECO:0000313" key="3">
    <source>
        <dbReference type="EMBL" id="QDZ11604.1"/>
    </source>
</evidence>
<reference evidence="3 4" key="1">
    <citation type="submission" date="2019-07" db="EMBL/GenBank/DDBJ databases">
        <title>Full genome sequence of Devosia sp. Gsoil 520.</title>
        <authorList>
            <person name="Im W.-T."/>
        </authorList>
    </citation>
    <scope>NUCLEOTIDE SEQUENCE [LARGE SCALE GENOMIC DNA]</scope>
    <source>
        <strain evidence="3 4">Gsoil 520</strain>
    </source>
</reference>
<sequence>MTPSNSTPSSLRRLGIALLEATLGPDRLIDLAGHSHRVLIIRVPDKTWLTPLHEAAEQFLPEVRPLSIIRRDRDDADRLASLYLEAGPSSLWLTHDPELLPPVIRLAADEVLSLAPITTALLGQVIAGSTGRVPRRLRPTDHAGLGLFEIAAAIRPDTTADQCVTRLRHMARRQAEAGIHHPDPDLLALPIVGAAARDWASGVASAFAAIRAGTANASLLRHTVLHGMPGTGKSLLARAAAAKACVPVLEASIPGFFSGSDGHLNTVLSGVNGFIDRLIASAPAIGVLDEVDAISARSAQREYQAYWTNLVDGLLLAIDRLNASGAAVLLVATTNLLSHVDQAIVRPGRLGHHILIEPPTRADDIGALLRHHLERQAPALKLSDATLAPLVRALIGRTPARIADIVSAACGAATLARHSPDLADLWKAMPQGPDTRDSDGAALAVTARHEAAHAVLALHLGRHLISMSLIRDGDRIGHTLIAALDRPATLADLEAEVTILLGGRAMDRLAGPGLCAGAADDLERALTLIGLGYTRWGLHALPLSMPGETIAQRCARDPTLTAAIDADLTRLQQRATDLVSTLAEPIAALAATLLAERHLDADRIHVILEPFDVTDPTEPQP</sequence>
<dbReference type="GO" id="GO:0004176">
    <property type="term" value="F:ATP-dependent peptidase activity"/>
    <property type="evidence" value="ECO:0007669"/>
    <property type="project" value="InterPro"/>
</dbReference>
<evidence type="ECO:0000259" key="2">
    <source>
        <dbReference type="SMART" id="SM00382"/>
    </source>
</evidence>